<name>A0A7S1SXF5_9CHLO</name>
<proteinExistence type="predicted"/>
<feature type="region of interest" description="Disordered" evidence="1">
    <location>
        <begin position="1"/>
        <end position="52"/>
    </location>
</feature>
<dbReference type="AlphaFoldDB" id="A0A7S1SXF5"/>
<evidence type="ECO:0000313" key="3">
    <source>
        <dbReference type="EMBL" id="CAD9211974.1"/>
    </source>
</evidence>
<dbReference type="PROSITE" id="PS51354">
    <property type="entry name" value="GLUTAREDOXIN_2"/>
    <property type="match status" value="1"/>
</dbReference>
<dbReference type="PROSITE" id="PS50404">
    <property type="entry name" value="GST_NTER"/>
    <property type="match status" value="1"/>
</dbReference>
<organism evidence="3">
    <name type="scientific">Tetraselmis chuii</name>
    <dbReference type="NCBI Taxonomy" id="63592"/>
    <lineage>
        <taxon>Eukaryota</taxon>
        <taxon>Viridiplantae</taxon>
        <taxon>Chlorophyta</taxon>
        <taxon>core chlorophytes</taxon>
        <taxon>Chlorodendrophyceae</taxon>
        <taxon>Chlorodendrales</taxon>
        <taxon>Chlorodendraceae</taxon>
        <taxon>Tetraselmis</taxon>
    </lineage>
</organism>
<sequence length="320" mass="34717">MATSMLSARTSTALPVRAGGSRRSLARVVRASTEQEPASVEKPKKTLSGPTPERFKVAEGQIGAVAGAALPFVMRAGSGALASGYSVSLVKDEGQTGYTLGTFGGQRVQETSKIASFNRPEKPLEIYEFEGCPFCRKVREAVSILDLDVIFYPCPQGGSTWRPKAIELGGKKMFPYMSDPNSGTAMYESDDIIEYLFTKYGDGQVPLSLRLGAVTALTAGLGLAARMGRGSRARPSKIPEQPLVLWGYEASPFVKLVRETLCELEIPYLLKPGPRGSPRREELVELTGTYQAPFLEDPNTGESMFESSYIVQYLENTYAA</sequence>
<dbReference type="EMBL" id="HBGG01027591">
    <property type="protein sequence ID" value="CAD9211974.1"/>
    <property type="molecule type" value="Transcribed_RNA"/>
</dbReference>
<feature type="compositionally biased region" description="Low complexity" evidence="1">
    <location>
        <begin position="21"/>
        <end position="32"/>
    </location>
</feature>
<protein>
    <recommendedName>
        <fullName evidence="2">GST N-terminal domain-containing protein</fullName>
    </recommendedName>
</protein>
<evidence type="ECO:0000256" key="1">
    <source>
        <dbReference type="SAM" id="MobiDB-lite"/>
    </source>
</evidence>
<dbReference type="SUPFAM" id="SSF52833">
    <property type="entry name" value="Thioredoxin-like"/>
    <property type="match status" value="2"/>
</dbReference>
<dbReference type="GO" id="GO:0009507">
    <property type="term" value="C:chloroplast"/>
    <property type="evidence" value="ECO:0007669"/>
    <property type="project" value="TreeGrafter"/>
</dbReference>
<feature type="domain" description="GST N-terminal" evidence="2">
    <location>
        <begin position="241"/>
        <end position="320"/>
    </location>
</feature>
<dbReference type="CDD" id="cd03041">
    <property type="entry name" value="GST_N_2GST_N"/>
    <property type="match status" value="1"/>
</dbReference>
<dbReference type="PANTHER" id="PTHR45288">
    <property type="entry name" value="THIOREDOXIN FAMILY PROTEIN"/>
    <property type="match status" value="1"/>
</dbReference>
<evidence type="ECO:0000259" key="2">
    <source>
        <dbReference type="PROSITE" id="PS50404"/>
    </source>
</evidence>
<dbReference type="PANTHER" id="PTHR45288:SF1">
    <property type="entry name" value="THIOREDOXIN FAMILY PROTEIN"/>
    <property type="match status" value="1"/>
</dbReference>
<dbReference type="SFLD" id="SFLDG01202">
    <property type="entry name" value="SUF2.2"/>
    <property type="match status" value="1"/>
</dbReference>
<gene>
    <name evidence="3" type="ORF">TCHU04912_LOCUS14213</name>
</gene>
<dbReference type="InterPro" id="IPR036249">
    <property type="entry name" value="Thioredoxin-like_sf"/>
</dbReference>
<dbReference type="Pfam" id="PF13417">
    <property type="entry name" value="GST_N_3"/>
    <property type="match status" value="2"/>
</dbReference>
<reference evidence="3" key="1">
    <citation type="submission" date="2021-01" db="EMBL/GenBank/DDBJ databases">
        <authorList>
            <person name="Corre E."/>
            <person name="Pelletier E."/>
            <person name="Niang G."/>
            <person name="Scheremetjew M."/>
            <person name="Finn R."/>
            <person name="Kale V."/>
            <person name="Holt S."/>
            <person name="Cochrane G."/>
            <person name="Meng A."/>
            <person name="Brown T."/>
            <person name="Cohen L."/>
        </authorList>
    </citation>
    <scope>NUCLEOTIDE SEQUENCE</scope>
    <source>
        <strain evidence="3">PLY429</strain>
    </source>
</reference>
<dbReference type="Gene3D" id="3.40.30.10">
    <property type="entry name" value="Glutaredoxin"/>
    <property type="match status" value="2"/>
</dbReference>
<dbReference type="SFLD" id="SFLDS00019">
    <property type="entry name" value="Glutathione_Transferase_(cytos"/>
    <property type="match status" value="1"/>
</dbReference>
<accession>A0A7S1SXF5</accession>
<dbReference type="InterPro" id="IPR040079">
    <property type="entry name" value="Glutathione_S-Trfase"/>
</dbReference>
<feature type="compositionally biased region" description="Polar residues" evidence="1">
    <location>
        <begin position="1"/>
        <end position="13"/>
    </location>
</feature>
<dbReference type="SFLD" id="SFLDG01181">
    <property type="entry name" value="SUF2"/>
    <property type="match status" value="1"/>
</dbReference>
<dbReference type="InterPro" id="IPR004045">
    <property type="entry name" value="Glutathione_S-Trfase_N"/>
</dbReference>